<keyword evidence="4" id="KW-1185">Reference proteome</keyword>
<dbReference type="KEGG" id="harc:HARCEL1_01805"/>
<dbReference type="InterPro" id="IPR059118">
    <property type="entry name" value="PDDEXK_dom_halobact"/>
</dbReference>
<organism evidence="3 4">
    <name type="scientific">Halococcoides cellulosivorans</name>
    <dbReference type="NCBI Taxonomy" id="1679096"/>
    <lineage>
        <taxon>Archaea</taxon>
        <taxon>Methanobacteriati</taxon>
        <taxon>Methanobacteriota</taxon>
        <taxon>Stenosarchaea group</taxon>
        <taxon>Halobacteria</taxon>
        <taxon>Halobacteriales</taxon>
        <taxon>Haloarculaceae</taxon>
        <taxon>Halococcoides</taxon>
    </lineage>
</organism>
<sequence>MYRLAIKESAREANDAVADLVADRGDVLDCESEGAAQALAERVSAAGERVRVQAAAPQDSSDADGYLIRHPRRYVSDPKPSDTTGLTFDVGANQYGALGEALVCGTSGLARGIKHVLRNELDDVIDERHYLYGIPDPYITDDLDADVSWSPDLLVLVGSEYQDNPVAMYYCEIKTGDASFQRTQADDMQAVAREYGVLKIRVIVEALPDEYTLEVSEVQAD</sequence>
<accession>A0A2R4WYB6</accession>
<dbReference type="Proteomes" id="UP000244727">
    <property type="component" value="Chromosome"/>
</dbReference>
<name>A0A2R4WYB6_9EURY</name>
<evidence type="ECO:0000313" key="4">
    <source>
        <dbReference type="Proteomes" id="UP000244727"/>
    </source>
</evidence>
<dbReference type="Pfam" id="PF26295">
    <property type="entry name" value="PDDEXK_17"/>
    <property type="match status" value="1"/>
</dbReference>
<dbReference type="Pfam" id="PF26297">
    <property type="entry name" value="DUF8081"/>
    <property type="match status" value="1"/>
</dbReference>
<proteinExistence type="predicted"/>
<evidence type="ECO:0000259" key="1">
    <source>
        <dbReference type="Pfam" id="PF26295"/>
    </source>
</evidence>
<feature type="domain" description="DUF8081" evidence="2">
    <location>
        <begin position="2"/>
        <end position="68"/>
    </location>
</feature>
<dbReference type="RefSeq" id="WP_108380903.1">
    <property type="nucleotide sequence ID" value="NZ_CP028858.1"/>
</dbReference>
<reference evidence="3 4" key="1">
    <citation type="submission" date="2018-04" db="EMBL/GenBank/DDBJ databases">
        <title>Halococcoides cellulosivorans gen. nov., sp. nov., an extremely halophilic cellulose-utilizing haloarchaeon from hypersaline lakes.</title>
        <authorList>
            <person name="Sorokin D.Y."/>
            <person name="Toshchakov S.V."/>
            <person name="Samarov N.I."/>
            <person name="Korzhenkov A."/>
            <person name="Kublanov I.V."/>
        </authorList>
    </citation>
    <scope>NUCLEOTIDE SEQUENCE [LARGE SCALE GENOMIC DNA]</scope>
    <source>
        <strain evidence="3 4">HArcel1</strain>
    </source>
</reference>
<feature type="domain" description="PD-(D/E)XK nuclease-like" evidence="1">
    <location>
        <begin position="93"/>
        <end position="218"/>
    </location>
</feature>
<gene>
    <name evidence="3" type="ORF">HARCEL1_01805</name>
</gene>
<evidence type="ECO:0000313" key="3">
    <source>
        <dbReference type="EMBL" id="AWB26534.1"/>
    </source>
</evidence>
<protein>
    <submittedName>
        <fullName evidence="3">Uncharacterized protein</fullName>
    </submittedName>
</protein>
<dbReference type="GeneID" id="36511202"/>
<dbReference type="AlphaFoldDB" id="A0A2R4WYB6"/>
<dbReference type="EMBL" id="CP028858">
    <property type="protein sequence ID" value="AWB26534.1"/>
    <property type="molecule type" value="Genomic_DNA"/>
</dbReference>
<evidence type="ECO:0000259" key="2">
    <source>
        <dbReference type="Pfam" id="PF26297"/>
    </source>
</evidence>
<dbReference type="InterPro" id="IPR058394">
    <property type="entry name" value="DUF8081"/>
</dbReference>